<evidence type="ECO:0000256" key="1">
    <source>
        <dbReference type="SAM" id="SignalP"/>
    </source>
</evidence>
<evidence type="ECO:0008006" key="4">
    <source>
        <dbReference type="Google" id="ProtNLM"/>
    </source>
</evidence>
<organism evidence="2 3">
    <name type="scientific">Mycena metata</name>
    <dbReference type="NCBI Taxonomy" id="1033252"/>
    <lineage>
        <taxon>Eukaryota</taxon>
        <taxon>Fungi</taxon>
        <taxon>Dikarya</taxon>
        <taxon>Basidiomycota</taxon>
        <taxon>Agaricomycotina</taxon>
        <taxon>Agaricomycetes</taxon>
        <taxon>Agaricomycetidae</taxon>
        <taxon>Agaricales</taxon>
        <taxon>Marasmiineae</taxon>
        <taxon>Mycenaceae</taxon>
        <taxon>Mycena</taxon>
    </lineage>
</organism>
<feature type="chain" id="PRO_5041901447" description="Cell wall protein" evidence="1">
    <location>
        <begin position="20"/>
        <end position="245"/>
    </location>
</feature>
<comment type="caution">
    <text evidence="2">The sequence shown here is derived from an EMBL/GenBank/DDBJ whole genome shotgun (WGS) entry which is preliminary data.</text>
</comment>
<reference evidence="2" key="1">
    <citation type="submission" date="2023-03" db="EMBL/GenBank/DDBJ databases">
        <title>Massive genome expansion in bonnet fungi (Mycena s.s.) driven by repeated elements and novel gene families across ecological guilds.</title>
        <authorList>
            <consortium name="Lawrence Berkeley National Laboratory"/>
            <person name="Harder C.B."/>
            <person name="Miyauchi S."/>
            <person name="Viragh M."/>
            <person name="Kuo A."/>
            <person name="Thoen E."/>
            <person name="Andreopoulos B."/>
            <person name="Lu D."/>
            <person name="Skrede I."/>
            <person name="Drula E."/>
            <person name="Henrissat B."/>
            <person name="Morin E."/>
            <person name="Kohler A."/>
            <person name="Barry K."/>
            <person name="LaButti K."/>
            <person name="Morin E."/>
            <person name="Salamov A."/>
            <person name="Lipzen A."/>
            <person name="Mereny Z."/>
            <person name="Hegedus B."/>
            <person name="Baldrian P."/>
            <person name="Stursova M."/>
            <person name="Weitz H."/>
            <person name="Taylor A."/>
            <person name="Grigoriev I.V."/>
            <person name="Nagy L.G."/>
            <person name="Martin F."/>
            <person name="Kauserud H."/>
        </authorList>
    </citation>
    <scope>NUCLEOTIDE SEQUENCE</scope>
    <source>
        <strain evidence="2">CBHHK182m</strain>
    </source>
</reference>
<evidence type="ECO:0000313" key="2">
    <source>
        <dbReference type="EMBL" id="KAJ7769525.1"/>
    </source>
</evidence>
<dbReference type="EMBL" id="JARKIB010000018">
    <property type="protein sequence ID" value="KAJ7769525.1"/>
    <property type="molecule type" value="Genomic_DNA"/>
</dbReference>
<keyword evidence="1" id="KW-0732">Signal</keyword>
<feature type="signal peptide" evidence="1">
    <location>
        <begin position="1"/>
        <end position="19"/>
    </location>
</feature>
<evidence type="ECO:0000313" key="3">
    <source>
        <dbReference type="Proteomes" id="UP001215598"/>
    </source>
</evidence>
<protein>
    <recommendedName>
        <fullName evidence="4">Cell wall protein</fullName>
    </recommendedName>
</protein>
<sequence>MARVLLALVSVALVAQTLAAPHHRRALPDLDCGEFGIQADSGISTALNAFASIKSSSDPNLLAAKGSLTAADSANRQFSTSLQRLDAQVLSGLQASLASLAQVQPDDSIKAAVALANTTMTAALDAAQKQAADPQCQPVAFVAPPPTSGPNIYSMVSGPVPPSTTGIPGSGTAGVPNLSKAVPTTTLRTGQSFMSSTAPEATSLPAAAPANDAVVGSTKSNGAMSVTPYVSMAGAIALGAIISFF</sequence>
<dbReference type="AlphaFoldDB" id="A0AAD7JSF5"/>
<name>A0AAD7JSF5_9AGAR</name>
<proteinExistence type="predicted"/>
<accession>A0AAD7JSF5</accession>
<dbReference type="Proteomes" id="UP001215598">
    <property type="component" value="Unassembled WGS sequence"/>
</dbReference>
<gene>
    <name evidence="2" type="ORF">B0H16DRAFT_1452706</name>
</gene>
<keyword evidence="3" id="KW-1185">Reference proteome</keyword>